<protein>
    <submittedName>
        <fullName evidence="2">Exocyst complex component 2</fullName>
    </submittedName>
</protein>
<name>A0AC34PY96_9BILA</name>
<evidence type="ECO:0000313" key="2">
    <source>
        <dbReference type="WBParaSite" id="JU765_v2.g11181.t1"/>
    </source>
</evidence>
<proteinExistence type="predicted"/>
<dbReference type="WBParaSite" id="JU765_v2.g11181.t1">
    <property type="protein sequence ID" value="JU765_v2.g11181.t1"/>
    <property type="gene ID" value="JU765_v2.g11181"/>
</dbReference>
<organism evidence="1 2">
    <name type="scientific">Panagrolaimus sp. JU765</name>
    <dbReference type="NCBI Taxonomy" id="591449"/>
    <lineage>
        <taxon>Eukaryota</taxon>
        <taxon>Metazoa</taxon>
        <taxon>Ecdysozoa</taxon>
        <taxon>Nematoda</taxon>
        <taxon>Chromadorea</taxon>
        <taxon>Rhabditida</taxon>
        <taxon>Tylenchina</taxon>
        <taxon>Panagrolaimomorpha</taxon>
        <taxon>Panagrolaimoidea</taxon>
        <taxon>Panagrolaimidae</taxon>
        <taxon>Panagrolaimus</taxon>
    </lineage>
</organism>
<sequence>MIVFLDVSYFIKELIMCIVFIQAELNSLATNLMFYVIANIVKSIVEKLLQVLTEKKSYGKLISTQIIIDLTAIEETLKYFLENDTKKLFSSIRSKLMDKLNEEKFKNSMYTFKTTMNMAIKSLDISENDIVFENLDTSTV</sequence>
<dbReference type="Proteomes" id="UP000887576">
    <property type="component" value="Unplaced"/>
</dbReference>
<reference evidence="2" key="1">
    <citation type="submission" date="2022-11" db="UniProtKB">
        <authorList>
            <consortium name="WormBaseParasite"/>
        </authorList>
    </citation>
    <scope>IDENTIFICATION</scope>
</reference>
<evidence type="ECO:0000313" key="1">
    <source>
        <dbReference type="Proteomes" id="UP000887576"/>
    </source>
</evidence>
<accession>A0AC34PY96</accession>